<dbReference type="Proteomes" id="UP000282636">
    <property type="component" value="Unassembled WGS sequence"/>
</dbReference>
<name>A0A3M5MBS1_PSESX</name>
<accession>A0A3M5MBS1</accession>
<comment type="caution">
    <text evidence="1">The sequence shown here is derived from an EMBL/GenBank/DDBJ whole genome shotgun (WGS) entry which is preliminary data.</text>
</comment>
<protein>
    <submittedName>
        <fullName evidence="1">Uncharacterized protein</fullName>
    </submittedName>
</protein>
<dbReference type="AlphaFoldDB" id="A0A3M5MBS1"/>
<dbReference type="EMBL" id="RBTL01000354">
    <property type="protein sequence ID" value="RMT57485.1"/>
    <property type="molecule type" value="Genomic_DNA"/>
</dbReference>
<sequence length="49" mass="5929">MRVVRRLRVFTIFRAQSWAASRSYDRKAKSRKTQVLIQPLDNAHSIKRW</sequence>
<evidence type="ECO:0000313" key="2">
    <source>
        <dbReference type="Proteomes" id="UP000282636"/>
    </source>
</evidence>
<proteinExistence type="predicted"/>
<reference evidence="1 2" key="1">
    <citation type="submission" date="2018-08" db="EMBL/GenBank/DDBJ databases">
        <title>Recombination of ecologically and evolutionarily significant loci maintains genetic cohesion in the Pseudomonas syringae species complex.</title>
        <authorList>
            <person name="Dillon M."/>
            <person name="Thakur S."/>
            <person name="Almeida R.N.D."/>
            <person name="Weir B.S."/>
            <person name="Guttman D.S."/>
        </authorList>
    </citation>
    <scope>NUCLEOTIDE SEQUENCE [LARGE SCALE GENOMIC DNA]</scope>
    <source>
        <strain evidence="1 2">ICMP 3934</strain>
    </source>
</reference>
<organism evidence="1 2">
    <name type="scientific">Pseudomonas syringae pv. theae</name>
    <dbReference type="NCBI Taxonomy" id="103985"/>
    <lineage>
        <taxon>Bacteria</taxon>
        <taxon>Pseudomonadati</taxon>
        <taxon>Pseudomonadota</taxon>
        <taxon>Gammaproteobacteria</taxon>
        <taxon>Pseudomonadales</taxon>
        <taxon>Pseudomonadaceae</taxon>
        <taxon>Pseudomonas</taxon>
        <taxon>Pseudomonas syringae</taxon>
    </lineage>
</organism>
<gene>
    <name evidence="1" type="ORF">ALP44_102460</name>
</gene>
<evidence type="ECO:0000313" key="1">
    <source>
        <dbReference type="EMBL" id="RMT57485.1"/>
    </source>
</evidence>